<dbReference type="NCBIfam" id="NF008482">
    <property type="entry name" value="PRK11383.1"/>
    <property type="match status" value="1"/>
</dbReference>
<dbReference type="Proteomes" id="UP000237983">
    <property type="component" value="Unassembled WGS sequence"/>
</dbReference>
<dbReference type="PANTHER" id="PTHR37290">
    <property type="entry name" value="INNER MEMBRANE PROTEIN YIAA-RELATED"/>
    <property type="match status" value="1"/>
</dbReference>
<comment type="caution">
    <text evidence="3">The sequence shown here is derived from an EMBL/GenBank/DDBJ whole genome shotgun (WGS) entry which is preliminary data.</text>
</comment>
<dbReference type="AlphaFoldDB" id="A0A2T0VCZ3"/>
<evidence type="ECO:0000313" key="4">
    <source>
        <dbReference type="Proteomes" id="UP000237983"/>
    </source>
</evidence>
<accession>A0A2T0VCZ3</accession>
<keyword evidence="1" id="KW-0472">Membrane</keyword>
<keyword evidence="1" id="KW-1133">Transmembrane helix</keyword>
<dbReference type="PANTHER" id="PTHR37290:SF1">
    <property type="entry name" value="INNER MEMBRANE PROTEIN YIAA"/>
    <property type="match status" value="1"/>
</dbReference>
<keyword evidence="1" id="KW-0812">Transmembrane</keyword>
<dbReference type="RefSeq" id="WP_106212693.1">
    <property type="nucleotide sequence ID" value="NZ_PVTL01000005.1"/>
</dbReference>
<reference evidence="3 4" key="1">
    <citation type="submission" date="2018-03" db="EMBL/GenBank/DDBJ databases">
        <title>Genomic Encyclopedia of Type Strains, Phase III (KMG-III): the genomes of soil and plant-associated and newly described type strains.</title>
        <authorList>
            <person name="Whitman W."/>
        </authorList>
    </citation>
    <scope>NUCLEOTIDE SEQUENCE [LARGE SCALE GENOMIC DNA]</scope>
    <source>
        <strain evidence="3 4">CGMCC 1.12484</strain>
    </source>
</reference>
<dbReference type="EMBL" id="PVTL01000005">
    <property type="protein sequence ID" value="PRY68040.1"/>
    <property type="molecule type" value="Genomic_DNA"/>
</dbReference>
<protein>
    <submittedName>
        <fullName evidence="3">Putative membrane protein YiaA</fullName>
    </submittedName>
</protein>
<evidence type="ECO:0000259" key="2">
    <source>
        <dbReference type="Pfam" id="PF05360"/>
    </source>
</evidence>
<feature type="transmembrane region" description="Helical" evidence="1">
    <location>
        <begin position="12"/>
        <end position="32"/>
    </location>
</feature>
<evidence type="ECO:0000256" key="1">
    <source>
        <dbReference type="SAM" id="Phobius"/>
    </source>
</evidence>
<sequence length="151" mass="16322">MTDSNQLGRPTAAFVGASWFILVLGTAVYMIGLSNADMELNEQGYYLTVFLFGLFAAVSLQKAVRDRAENIPVTGLYIGIAWFSLLASLTLLAVGLWNAGMLLSEKGFYGVSFAMSLFAVIAVQKNVRDLAAWNAAHPGYQQRDSSKVSGD</sequence>
<dbReference type="GO" id="GO:0005886">
    <property type="term" value="C:plasma membrane"/>
    <property type="evidence" value="ECO:0007669"/>
    <property type="project" value="TreeGrafter"/>
</dbReference>
<feature type="domain" description="YiaAB two helix" evidence="2">
    <location>
        <begin position="77"/>
        <end position="129"/>
    </location>
</feature>
<dbReference type="InterPro" id="IPR008024">
    <property type="entry name" value="YiaAB"/>
</dbReference>
<gene>
    <name evidence="3" type="ORF">B0I08_105204</name>
</gene>
<name>A0A2T0VCZ3_9MICO</name>
<dbReference type="InterPro" id="IPR038972">
    <property type="entry name" value="YiaA-like"/>
</dbReference>
<feature type="transmembrane region" description="Helical" evidence="1">
    <location>
        <begin position="76"/>
        <end position="100"/>
    </location>
</feature>
<dbReference type="GO" id="GO:0006974">
    <property type="term" value="P:DNA damage response"/>
    <property type="evidence" value="ECO:0007669"/>
    <property type="project" value="TreeGrafter"/>
</dbReference>
<feature type="domain" description="YiaAB two helix" evidence="2">
    <location>
        <begin position="14"/>
        <end position="66"/>
    </location>
</feature>
<evidence type="ECO:0000313" key="3">
    <source>
        <dbReference type="EMBL" id="PRY68040.1"/>
    </source>
</evidence>
<dbReference type="OrthoDB" id="3295178at2"/>
<proteinExistence type="predicted"/>
<dbReference type="Pfam" id="PF05360">
    <property type="entry name" value="YiaAB"/>
    <property type="match status" value="2"/>
</dbReference>
<feature type="transmembrane region" description="Helical" evidence="1">
    <location>
        <begin position="106"/>
        <end position="123"/>
    </location>
</feature>
<organism evidence="3 4">
    <name type="scientific">Glaciihabitans tibetensis</name>
    <dbReference type="NCBI Taxonomy" id="1266600"/>
    <lineage>
        <taxon>Bacteria</taxon>
        <taxon>Bacillati</taxon>
        <taxon>Actinomycetota</taxon>
        <taxon>Actinomycetes</taxon>
        <taxon>Micrococcales</taxon>
        <taxon>Microbacteriaceae</taxon>
        <taxon>Glaciihabitans</taxon>
    </lineage>
</organism>
<feature type="transmembrane region" description="Helical" evidence="1">
    <location>
        <begin position="44"/>
        <end position="64"/>
    </location>
</feature>
<keyword evidence="4" id="KW-1185">Reference proteome</keyword>